<name>A0A7Y9ZCT8_9MICO</name>
<gene>
    <name evidence="1" type="ORF">BKA03_002634</name>
</gene>
<comment type="caution">
    <text evidence="1">The sequence shown here is derived from an EMBL/GenBank/DDBJ whole genome shotgun (WGS) entry which is preliminary data.</text>
</comment>
<evidence type="ECO:0000313" key="2">
    <source>
        <dbReference type="Proteomes" id="UP000547973"/>
    </source>
</evidence>
<organism evidence="1 2">
    <name type="scientific">Demequina lutea</name>
    <dbReference type="NCBI Taxonomy" id="431489"/>
    <lineage>
        <taxon>Bacteria</taxon>
        <taxon>Bacillati</taxon>
        <taxon>Actinomycetota</taxon>
        <taxon>Actinomycetes</taxon>
        <taxon>Micrococcales</taxon>
        <taxon>Demequinaceae</taxon>
        <taxon>Demequina</taxon>
    </lineage>
</organism>
<proteinExistence type="predicted"/>
<dbReference type="EMBL" id="JACBZO010000001">
    <property type="protein sequence ID" value="NYI42515.1"/>
    <property type="molecule type" value="Genomic_DNA"/>
</dbReference>
<dbReference type="Proteomes" id="UP000547973">
    <property type="component" value="Unassembled WGS sequence"/>
</dbReference>
<sequence length="202" mass="22745">MNTDDEAGGADMGFRAFVDESAAGRGDDQQEYLICAAIISDGACDEVREQLRSLLLPGQIKFHWTAESPARRRKIVSQIVDLGPMSVVVTHLHARHKKIERYRRKCLETLYHELISMPVFDVTLESRDRKQDSADREHIVALQSQGLDTRVRIAHLRGGDEPLLWIADTVLGAINAEHLGDCSFMDELRPTLLVKTRTPESK</sequence>
<dbReference type="AlphaFoldDB" id="A0A7Y9ZCT8"/>
<protein>
    <recommendedName>
        <fullName evidence="3">DUF3800 domain-containing protein</fullName>
    </recommendedName>
</protein>
<dbReference type="RefSeq" id="WP_238579372.1">
    <property type="nucleotide sequence ID" value="NZ_BBRC01000002.1"/>
</dbReference>
<keyword evidence="2" id="KW-1185">Reference proteome</keyword>
<accession>A0A7Y9ZCT8</accession>
<reference evidence="1 2" key="1">
    <citation type="submission" date="2020-07" db="EMBL/GenBank/DDBJ databases">
        <title>Sequencing the genomes of 1000 actinobacteria strains.</title>
        <authorList>
            <person name="Klenk H.-P."/>
        </authorList>
    </citation>
    <scope>NUCLEOTIDE SEQUENCE [LARGE SCALE GENOMIC DNA]</scope>
    <source>
        <strain evidence="1 2">DSM 19970</strain>
    </source>
</reference>
<evidence type="ECO:0008006" key="3">
    <source>
        <dbReference type="Google" id="ProtNLM"/>
    </source>
</evidence>
<evidence type="ECO:0000313" key="1">
    <source>
        <dbReference type="EMBL" id="NYI42515.1"/>
    </source>
</evidence>